<dbReference type="PANTHER" id="PTHR11533">
    <property type="entry name" value="PROTEASE M1 ZINC METALLOPROTEASE"/>
    <property type="match status" value="1"/>
</dbReference>
<keyword evidence="3" id="KW-1185">Reference proteome</keyword>
<dbReference type="GO" id="GO:0005737">
    <property type="term" value="C:cytoplasm"/>
    <property type="evidence" value="ECO:0007669"/>
    <property type="project" value="TreeGrafter"/>
</dbReference>
<dbReference type="GO" id="GO:0006508">
    <property type="term" value="P:proteolysis"/>
    <property type="evidence" value="ECO:0007669"/>
    <property type="project" value="TreeGrafter"/>
</dbReference>
<dbReference type="GO" id="GO:0005615">
    <property type="term" value="C:extracellular space"/>
    <property type="evidence" value="ECO:0007669"/>
    <property type="project" value="TreeGrafter"/>
</dbReference>
<reference evidence="4" key="1">
    <citation type="submission" date="2022-11" db="UniProtKB">
        <authorList>
            <consortium name="WormBaseParasite"/>
        </authorList>
    </citation>
    <scope>IDENTIFICATION</scope>
</reference>
<comment type="similarity">
    <text evidence="1">Belongs to the peptidase M1 family.</text>
</comment>
<evidence type="ECO:0000259" key="2">
    <source>
        <dbReference type="Pfam" id="PF11838"/>
    </source>
</evidence>
<name>A0A915DAT7_9BILA</name>
<evidence type="ECO:0000313" key="4">
    <source>
        <dbReference type="WBParaSite" id="jg17961"/>
    </source>
</evidence>
<dbReference type="InterPro" id="IPR024571">
    <property type="entry name" value="ERAP1-like_C_dom"/>
</dbReference>
<dbReference type="Proteomes" id="UP000887574">
    <property type="component" value="Unplaced"/>
</dbReference>
<dbReference type="GO" id="GO:0042277">
    <property type="term" value="F:peptide binding"/>
    <property type="evidence" value="ECO:0007669"/>
    <property type="project" value="TreeGrafter"/>
</dbReference>
<dbReference type="GO" id="GO:0016020">
    <property type="term" value="C:membrane"/>
    <property type="evidence" value="ECO:0007669"/>
    <property type="project" value="TreeGrafter"/>
</dbReference>
<evidence type="ECO:0000256" key="1">
    <source>
        <dbReference type="ARBA" id="ARBA00010136"/>
    </source>
</evidence>
<dbReference type="Gene3D" id="1.25.50.20">
    <property type="match status" value="1"/>
</dbReference>
<dbReference type="GO" id="GO:0070006">
    <property type="term" value="F:metalloaminopeptidase activity"/>
    <property type="evidence" value="ECO:0007669"/>
    <property type="project" value="TreeGrafter"/>
</dbReference>
<dbReference type="PANTHER" id="PTHR11533:SF174">
    <property type="entry name" value="PUROMYCIN-SENSITIVE AMINOPEPTIDASE-RELATED"/>
    <property type="match status" value="1"/>
</dbReference>
<sequence length="353" mass="40221">MTEHEYQMKLTNIEPTEWIKLNAGTSGFYRMHYSKDMLDSLLQPFSAQQISVADRFGLVSDMFALIQSGHMLASEFLRLLKYCCEENEYTVWSAIDGQPTTLEMPSSGLHKLASLMEHHPDSAIKDLYNGYISSVSSPLKSLVFNQLAKSGHKLIIDMALQLFDHHAEEAILLASDLRAVVFGCVARQNDLKKMGSLMRIYTTCDSVDIQRECLQAIGQCSDKDLLASIYKYLVEEGHCKSQDIVHLFFGSQTSKTGQEFSWEYFKCNYRMLIKKFGCLNNSFKQVMKTCASSLFFSNAAQDVENFCKSNFDRNQLMDLESTINEITDSLWVNQKLVNTHFHDIAQFLSREAS</sequence>
<dbReference type="InterPro" id="IPR050344">
    <property type="entry name" value="Peptidase_M1_aminopeptidases"/>
</dbReference>
<accession>A0A915DAT7</accession>
<dbReference type="GO" id="GO:0043171">
    <property type="term" value="P:peptide catabolic process"/>
    <property type="evidence" value="ECO:0007669"/>
    <property type="project" value="TreeGrafter"/>
</dbReference>
<dbReference type="GO" id="GO:0008270">
    <property type="term" value="F:zinc ion binding"/>
    <property type="evidence" value="ECO:0007669"/>
    <property type="project" value="TreeGrafter"/>
</dbReference>
<evidence type="ECO:0000313" key="3">
    <source>
        <dbReference type="Proteomes" id="UP000887574"/>
    </source>
</evidence>
<proteinExistence type="inferred from homology"/>
<dbReference type="Pfam" id="PF11838">
    <property type="entry name" value="ERAP1_C"/>
    <property type="match status" value="1"/>
</dbReference>
<dbReference type="WBParaSite" id="jg17961">
    <property type="protein sequence ID" value="jg17961"/>
    <property type="gene ID" value="jg17961"/>
</dbReference>
<protein>
    <submittedName>
        <fullName evidence="4">ERAP1-like C-terminal domain-containing protein</fullName>
    </submittedName>
</protein>
<organism evidence="3 4">
    <name type="scientific">Ditylenchus dipsaci</name>
    <dbReference type="NCBI Taxonomy" id="166011"/>
    <lineage>
        <taxon>Eukaryota</taxon>
        <taxon>Metazoa</taxon>
        <taxon>Ecdysozoa</taxon>
        <taxon>Nematoda</taxon>
        <taxon>Chromadorea</taxon>
        <taxon>Rhabditida</taxon>
        <taxon>Tylenchina</taxon>
        <taxon>Tylenchomorpha</taxon>
        <taxon>Sphaerularioidea</taxon>
        <taxon>Anguinidae</taxon>
        <taxon>Anguininae</taxon>
        <taxon>Ditylenchus</taxon>
    </lineage>
</organism>
<feature type="domain" description="ERAP1-like C-terminal" evidence="2">
    <location>
        <begin position="18"/>
        <end position="312"/>
    </location>
</feature>
<dbReference type="AlphaFoldDB" id="A0A915DAT7"/>